<name>A0A1I8P6W9_STOCA</name>
<organism evidence="7 8">
    <name type="scientific">Stomoxys calcitrans</name>
    <name type="common">Stable fly</name>
    <name type="synonym">Conops calcitrans</name>
    <dbReference type="NCBI Taxonomy" id="35570"/>
    <lineage>
        <taxon>Eukaryota</taxon>
        <taxon>Metazoa</taxon>
        <taxon>Ecdysozoa</taxon>
        <taxon>Arthropoda</taxon>
        <taxon>Hexapoda</taxon>
        <taxon>Insecta</taxon>
        <taxon>Pterygota</taxon>
        <taxon>Neoptera</taxon>
        <taxon>Endopterygota</taxon>
        <taxon>Diptera</taxon>
        <taxon>Brachycera</taxon>
        <taxon>Muscomorpha</taxon>
        <taxon>Muscoidea</taxon>
        <taxon>Muscidae</taxon>
        <taxon>Stomoxys</taxon>
    </lineage>
</organism>
<sequence>MVDQQTEEAFQKQFGINRKVKPGVVKKKFLRRHRDIGLGFKTPRKAIDGSYIDKKCPFTRNVSICGRILTGAVHKTKMQSPHRNMSVHCSLCFRDVEIGDIVTIGECRPLSKIVRFNVLKVSKGQGSKKNFKMF</sequence>
<dbReference type="GO" id="GO:0022627">
    <property type="term" value="C:cytosolic small ribosomal subunit"/>
    <property type="evidence" value="ECO:0007669"/>
    <property type="project" value="TreeGrafter"/>
</dbReference>
<evidence type="ECO:0000256" key="4">
    <source>
        <dbReference type="ARBA" id="ARBA00035164"/>
    </source>
</evidence>
<keyword evidence="3" id="KW-0687">Ribonucleoprotein</keyword>
<dbReference type="PANTHER" id="PTHR10744">
    <property type="entry name" value="40S RIBOSOMAL PROTEIN S11 FAMILY MEMBER"/>
    <property type="match status" value="1"/>
</dbReference>
<dbReference type="STRING" id="35570.A0A1I8P6W9"/>
<dbReference type="KEGG" id="scac:106090582"/>
<dbReference type="GO" id="GO:0003735">
    <property type="term" value="F:structural constituent of ribosome"/>
    <property type="evidence" value="ECO:0007669"/>
    <property type="project" value="InterPro"/>
</dbReference>
<feature type="domain" description="Small ribosomal subunit protein uS17 N-terminal" evidence="6">
    <location>
        <begin position="5"/>
        <end position="69"/>
    </location>
</feature>
<accession>A0A1I8P6W9</accession>
<dbReference type="InterPro" id="IPR019979">
    <property type="entry name" value="Ribosomal_uS17_CS"/>
</dbReference>
<evidence type="ECO:0000313" key="8">
    <source>
        <dbReference type="Proteomes" id="UP000095300"/>
    </source>
</evidence>
<keyword evidence="8" id="KW-1185">Reference proteome</keyword>
<evidence type="ECO:0000256" key="5">
    <source>
        <dbReference type="ARBA" id="ARBA00035471"/>
    </source>
</evidence>
<reference evidence="7" key="1">
    <citation type="submission" date="2020-05" db="UniProtKB">
        <authorList>
            <consortium name="EnsemblMetazoa"/>
        </authorList>
    </citation>
    <scope>IDENTIFICATION</scope>
    <source>
        <strain evidence="7">USDA</strain>
    </source>
</reference>
<dbReference type="VEuPathDB" id="VectorBase:SCAU005381"/>
<dbReference type="Proteomes" id="UP000095300">
    <property type="component" value="Unassembled WGS sequence"/>
</dbReference>
<dbReference type="OrthoDB" id="10254436at2759"/>
<evidence type="ECO:0000313" key="7">
    <source>
        <dbReference type="EnsemblMetazoa" id="SCAU005381-PA"/>
    </source>
</evidence>
<evidence type="ECO:0000259" key="6">
    <source>
        <dbReference type="Pfam" id="PF16205"/>
    </source>
</evidence>
<evidence type="ECO:0000256" key="3">
    <source>
        <dbReference type="ARBA" id="ARBA00023274"/>
    </source>
</evidence>
<dbReference type="EnsemblMetazoa" id="SCAU005381-RA">
    <property type="protein sequence ID" value="SCAU005381-PA"/>
    <property type="gene ID" value="SCAU005381"/>
</dbReference>
<dbReference type="PROSITE" id="PS00056">
    <property type="entry name" value="RIBOSOMAL_S17"/>
    <property type="match status" value="1"/>
</dbReference>
<gene>
    <name evidence="7" type="primary">106090582</name>
</gene>
<dbReference type="Gene3D" id="2.40.50.1000">
    <property type="match status" value="2"/>
</dbReference>
<dbReference type="InterPro" id="IPR012340">
    <property type="entry name" value="NA-bd_OB-fold"/>
</dbReference>
<dbReference type="AlphaFoldDB" id="A0A1I8P6W9"/>
<dbReference type="PANTHER" id="PTHR10744:SF9">
    <property type="entry name" value="40S RIBOSOMAL PROTEIN S11-RELATED"/>
    <property type="match status" value="1"/>
</dbReference>
<dbReference type="Pfam" id="PF00366">
    <property type="entry name" value="Ribosomal_S17"/>
    <property type="match status" value="1"/>
</dbReference>
<evidence type="ECO:0000256" key="1">
    <source>
        <dbReference type="ARBA" id="ARBA00010254"/>
    </source>
</evidence>
<dbReference type="Pfam" id="PF16205">
    <property type="entry name" value="Ribosomal_S17_N"/>
    <property type="match status" value="1"/>
</dbReference>
<dbReference type="SUPFAM" id="SSF50249">
    <property type="entry name" value="Nucleic acid-binding proteins"/>
    <property type="match status" value="1"/>
</dbReference>
<dbReference type="GO" id="GO:0006412">
    <property type="term" value="P:translation"/>
    <property type="evidence" value="ECO:0007669"/>
    <property type="project" value="InterPro"/>
</dbReference>
<dbReference type="InterPro" id="IPR032440">
    <property type="entry name" value="Ribosomal_uS17_N"/>
</dbReference>
<proteinExistence type="inferred from homology"/>
<evidence type="ECO:0000256" key="2">
    <source>
        <dbReference type="ARBA" id="ARBA00022980"/>
    </source>
</evidence>
<keyword evidence="2" id="KW-0689">Ribosomal protein</keyword>
<dbReference type="InterPro" id="IPR000266">
    <property type="entry name" value="Ribosomal_uS17"/>
</dbReference>
<comment type="similarity">
    <text evidence="1">Belongs to the universal ribosomal protein uS17 family.</text>
</comment>
<protein>
    <recommendedName>
        <fullName evidence="4">Small ribosomal subunit protein uS17</fullName>
    </recommendedName>
    <alternativeName>
        <fullName evidence="5">40S ribosomal protein S11</fullName>
    </alternativeName>
</protein>